<reference evidence="1" key="1">
    <citation type="submission" date="2020-11" db="EMBL/GenBank/DDBJ databases">
        <authorList>
            <person name="Whitehead M."/>
        </authorList>
    </citation>
    <scope>NUCLEOTIDE SEQUENCE</scope>
    <source>
        <strain evidence="1">EGII</strain>
    </source>
</reference>
<evidence type="ECO:0000313" key="2">
    <source>
        <dbReference type="Proteomes" id="UP000606786"/>
    </source>
</evidence>
<dbReference type="AlphaFoldDB" id="A0A811U845"/>
<protein>
    <submittedName>
        <fullName evidence="1">(Mediterranean fruit fly) hypothetical protein</fullName>
    </submittedName>
</protein>
<proteinExistence type="predicted"/>
<evidence type="ECO:0000313" key="1">
    <source>
        <dbReference type="EMBL" id="CAD6994316.1"/>
    </source>
</evidence>
<organism evidence="1 2">
    <name type="scientific">Ceratitis capitata</name>
    <name type="common">Mediterranean fruit fly</name>
    <name type="synonym">Tephritis capitata</name>
    <dbReference type="NCBI Taxonomy" id="7213"/>
    <lineage>
        <taxon>Eukaryota</taxon>
        <taxon>Metazoa</taxon>
        <taxon>Ecdysozoa</taxon>
        <taxon>Arthropoda</taxon>
        <taxon>Hexapoda</taxon>
        <taxon>Insecta</taxon>
        <taxon>Pterygota</taxon>
        <taxon>Neoptera</taxon>
        <taxon>Endopterygota</taxon>
        <taxon>Diptera</taxon>
        <taxon>Brachycera</taxon>
        <taxon>Muscomorpha</taxon>
        <taxon>Tephritoidea</taxon>
        <taxon>Tephritidae</taxon>
        <taxon>Ceratitis</taxon>
        <taxon>Ceratitis</taxon>
    </lineage>
</organism>
<dbReference type="EMBL" id="CAJHJT010000001">
    <property type="protein sequence ID" value="CAD6994316.1"/>
    <property type="molecule type" value="Genomic_DNA"/>
</dbReference>
<accession>A0A811U845</accession>
<comment type="caution">
    <text evidence="1">The sequence shown here is derived from an EMBL/GenBank/DDBJ whole genome shotgun (WGS) entry which is preliminary data.</text>
</comment>
<keyword evidence="2" id="KW-1185">Reference proteome</keyword>
<name>A0A811U845_CERCA</name>
<sequence>MNAATLIAGRVSALKHRYDNKWQQQSELLSGQWLHILLLAKHVRSVNSGFGGLVFTLNFTSGSVLHERPFATVLWFFFFCFEEKLFRLVNSS</sequence>
<gene>
    <name evidence="1" type="ORF">CCAP1982_LOCUS3073</name>
</gene>
<feature type="non-terminal residue" evidence="1">
    <location>
        <position position="92"/>
    </location>
</feature>
<dbReference type="Proteomes" id="UP000606786">
    <property type="component" value="Unassembled WGS sequence"/>
</dbReference>